<organism evidence="1 2">
    <name type="scientific">Lacticaseibacillus paracasei</name>
    <name type="common">Lactobacillus paracasei</name>
    <dbReference type="NCBI Taxonomy" id="1597"/>
    <lineage>
        <taxon>Bacteria</taxon>
        <taxon>Bacillati</taxon>
        <taxon>Bacillota</taxon>
        <taxon>Bacilli</taxon>
        <taxon>Lactobacillales</taxon>
        <taxon>Lactobacillaceae</taxon>
        <taxon>Lacticaseibacillus</taxon>
    </lineage>
</organism>
<evidence type="ECO:0000313" key="1">
    <source>
        <dbReference type="EMBL" id="MDR7625730.1"/>
    </source>
</evidence>
<sequence length="134" mass="14869">MEQLTTATIFVLEAKPTPAMLAQMVYEDQQFTAIKHNVWVAPAAKLSDQEIYFWIILANAQDKYVLGLMKADVDMADAVHAVVTAWHAPVATTIGLQEIGQQVGIEAVPKLNGYLSHLQTTNLGHWETFYPEDA</sequence>
<dbReference type="RefSeq" id="WP_003604106.1">
    <property type="nucleotide sequence ID" value="NZ_AFYT01000003.1"/>
</dbReference>
<dbReference type="AlphaFoldDB" id="A0A0E2LYE2"/>
<dbReference type="EMBL" id="JAVKVH010000001">
    <property type="protein sequence ID" value="MDR7625730.1"/>
    <property type="molecule type" value="Genomic_DNA"/>
</dbReference>
<comment type="caution">
    <text evidence="1">The sequence shown here is derived from an EMBL/GenBank/DDBJ whole genome shotgun (WGS) entry which is preliminary data.</text>
</comment>
<proteinExistence type="predicted"/>
<accession>A0A0E2LYE2</accession>
<reference evidence="2" key="1">
    <citation type="submission" date="2023-07" db="EMBL/GenBank/DDBJ databases">
        <title>Lacticaseibacillus paracasei KCKM 0992.</title>
        <authorList>
            <person name="Kim T.W."/>
        </authorList>
    </citation>
    <scope>NUCLEOTIDE SEQUENCE [LARGE SCALE GENOMIC DNA]</scope>
    <source>
        <strain evidence="2">KCKM 0992</strain>
    </source>
</reference>
<evidence type="ECO:0000313" key="2">
    <source>
        <dbReference type="Proteomes" id="UP001268544"/>
    </source>
</evidence>
<protein>
    <submittedName>
        <fullName evidence="1">Uncharacterized protein</fullName>
    </submittedName>
</protein>
<name>A0A0E2LYE2_LACPA</name>
<gene>
    <name evidence="1" type="ORF">RF672_14300</name>
</gene>
<dbReference type="Proteomes" id="UP001268544">
    <property type="component" value="Unassembled WGS sequence"/>
</dbReference>